<evidence type="ECO:0000313" key="2">
    <source>
        <dbReference type="Proteomes" id="UP000248349"/>
    </source>
</evidence>
<dbReference type="AlphaFoldDB" id="A0A318Z1F6"/>
<accession>A0A318Z1F6</accession>
<protein>
    <submittedName>
        <fullName evidence="1">Uncharacterized protein</fullName>
    </submittedName>
</protein>
<gene>
    <name evidence="1" type="ORF">BP01DRAFT_351979</name>
</gene>
<keyword evidence="2" id="KW-1185">Reference proteome</keyword>
<dbReference type="EMBL" id="KZ821301">
    <property type="protein sequence ID" value="PYH40117.1"/>
    <property type="molecule type" value="Genomic_DNA"/>
</dbReference>
<proteinExistence type="predicted"/>
<dbReference type="RefSeq" id="XP_025426099.1">
    <property type="nucleotide sequence ID" value="XM_025573867.1"/>
</dbReference>
<sequence>MAHQAHNIPWSLLASNLHWSTFLHKGHFVTNLRPRMKPSQDKELTCFTQAFIQNIDDHSLCERRNYPAEFDPPASTEVILVSVIVHQITSTVRRWRSYGFRGEYPSGVCKVNQHEQDCQCKPLPVEERTASAFLRPPGSRQCDAFFRANREASFNIEVVKTLLLYSEMNPILRVCALPGVRLKGWWHDGECQCAVLGWDQVCIKALRAGICLNTIRCFPALWNNAAGRTKKQDYRNSKFYQFTLRTCTGAGNISDVSTYPHRQFSESATTNFKALTIDELLTLESVRLEGQHQPGQSDTLLVRNLLYRKGLPVELVLEVMEITGYGPLGRLSEPEDPIHPSNRDELARYLTYCWRLLVHCDMMAKALGMKLPWKELLGNCIVDLWVDEVYGKGGGGGFYWARRDVSYNGLPKVFIKPESSVEI</sequence>
<evidence type="ECO:0000313" key="1">
    <source>
        <dbReference type="EMBL" id="PYH40117.1"/>
    </source>
</evidence>
<dbReference type="GeneID" id="37075095"/>
<dbReference type="Proteomes" id="UP000248349">
    <property type="component" value="Unassembled WGS sequence"/>
</dbReference>
<reference evidence="1 2" key="1">
    <citation type="submission" date="2016-12" db="EMBL/GenBank/DDBJ databases">
        <title>The genomes of Aspergillus section Nigri reveals drivers in fungal speciation.</title>
        <authorList>
            <consortium name="DOE Joint Genome Institute"/>
            <person name="Vesth T.C."/>
            <person name="Nybo J."/>
            <person name="Theobald S."/>
            <person name="Brandl J."/>
            <person name="Frisvad J.C."/>
            <person name="Nielsen K.F."/>
            <person name="Lyhne E.K."/>
            <person name="Kogle M.E."/>
            <person name="Kuo A."/>
            <person name="Riley R."/>
            <person name="Clum A."/>
            <person name="Nolan M."/>
            <person name="Lipzen A."/>
            <person name="Salamov A."/>
            <person name="Henrissat B."/>
            <person name="Wiebenga A."/>
            <person name="De Vries R.P."/>
            <person name="Grigoriev I.V."/>
            <person name="Mortensen U.H."/>
            <person name="Andersen M.R."/>
            <person name="Baker S.E."/>
        </authorList>
    </citation>
    <scope>NUCLEOTIDE SEQUENCE [LARGE SCALE GENOMIC DNA]</scope>
    <source>
        <strain evidence="1 2">JOP 1030-1</strain>
    </source>
</reference>
<dbReference type="OrthoDB" id="3204049at2759"/>
<organism evidence="1 2">
    <name type="scientific">Aspergillus saccharolyticus JOP 1030-1</name>
    <dbReference type="NCBI Taxonomy" id="1450539"/>
    <lineage>
        <taxon>Eukaryota</taxon>
        <taxon>Fungi</taxon>
        <taxon>Dikarya</taxon>
        <taxon>Ascomycota</taxon>
        <taxon>Pezizomycotina</taxon>
        <taxon>Eurotiomycetes</taxon>
        <taxon>Eurotiomycetidae</taxon>
        <taxon>Eurotiales</taxon>
        <taxon>Aspergillaceae</taxon>
        <taxon>Aspergillus</taxon>
        <taxon>Aspergillus subgen. Circumdati</taxon>
    </lineage>
</organism>
<name>A0A318Z1F6_9EURO</name>